<feature type="region of interest" description="Disordered" evidence="11">
    <location>
        <begin position="244"/>
        <end position="264"/>
    </location>
</feature>
<gene>
    <name evidence="13" type="primary">nse2</name>
    <name evidence="13" type="ORF">A0H81_08377</name>
</gene>
<dbReference type="PROSITE" id="PS51044">
    <property type="entry name" value="ZF_SP_RING"/>
    <property type="match status" value="1"/>
</dbReference>
<sequence>MPVSTSSRRTRTLRREPSDAIEEDGPSQLQRQEEEDVEDDEEDEDQPRRSSKAMKKERKRGGGRASQAEAVGDDPLKSFGDQPLDKNHAPKIAGMAKDWGTIKDELHKPWYGLIKDIAASHAEFTEGEQGEQVSYSINYHILYEVNGDVKELLEIDHIMRELIDTENEFAAHQRTLEGINQRLVEREEISGIIDVYEEMSNRNWKNIRARQPDRNMPRMICTYSSDKQSSFEVQNPNVAMPPVTDFIPHEDGDDSDDDDDVQVGGVTQDYKCPLTLTTLIDPLTSSVCGHSFSAGAIREFLGPNKNSKKKCPASGCNQYLNIGDLHPDKELARRARDAARREQAREEDSDEEEVVE</sequence>
<evidence type="ECO:0000313" key="13">
    <source>
        <dbReference type="EMBL" id="OBZ71434.1"/>
    </source>
</evidence>
<dbReference type="EMBL" id="LUGG01000011">
    <property type="protein sequence ID" value="OBZ71434.1"/>
    <property type="molecule type" value="Genomic_DNA"/>
</dbReference>
<keyword evidence="8" id="KW-0862">Zinc</keyword>
<feature type="compositionally biased region" description="Basic and acidic residues" evidence="11">
    <location>
        <begin position="333"/>
        <end position="346"/>
    </location>
</feature>
<dbReference type="GO" id="GO:0061665">
    <property type="term" value="F:SUMO ligase activity"/>
    <property type="evidence" value="ECO:0007669"/>
    <property type="project" value="TreeGrafter"/>
</dbReference>
<evidence type="ECO:0000256" key="7">
    <source>
        <dbReference type="ARBA" id="ARBA00022786"/>
    </source>
</evidence>
<dbReference type="OrthoDB" id="26899at2759"/>
<proteinExistence type="inferred from homology"/>
<comment type="pathway">
    <text evidence="2">Protein modification; protein sumoylation.</text>
</comment>
<dbReference type="InterPro" id="IPR026846">
    <property type="entry name" value="Nse2(Mms21)"/>
</dbReference>
<comment type="caution">
    <text evidence="13">The sequence shown here is derived from an EMBL/GenBank/DDBJ whole genome shotgun (WGS) entry which is preliminary data.</text>
</comment>
<keyword evidence="14" id="KW-1185">Reference proteome</keyword>
<feature type="region of interest" description="Disordered" evidence="11">
    <location>
        <begin position="1"/>
        <end position="89"/>
    </location>
</feature>
<evidence type="ECO:0000256" key="5">
    <source>
        <dbReference type="ARBA" id="ARBA00022723"/>
    </source>
</evidence>
<evidence type="ECO:0000256" key="9">
    <source>
        <dbReference type="ARBA" id="ARBA00023242"/>
    </source>
</evidence>
<feature type="compositionally biased region" description="Acidic residues" evidence="11">
    <location>
        <begin position="347"/>
        <end position="356"/>
    </location>
</feature>
<dbReference type="Proteomes" id="UP000092993">
    <property type="component" value="Unassembled WGS sequence"/>
</dbReference>
<evidence type="ECO:0000256" key="4">
    <source>
        <dbReference type="ARBA" id="ARBA00022679"/>
    </source>
</evidence>
<dbReference type="GO" id="GO:0016925">
    <property type="term" value="P:protein sumoylation"/>
    <property type="evidence" value="ECO:0007669"/>
    <property type="project" value="UniProtKB-UniPathway"/>
</dbReference>
<dbReference type="GO" id="GO:0030915">
    <property type="term" value="C:Smc5-Smc6 complex"/>
    <property type="evidence" value="ECO:0007669"/>
    <property type="project" value="InterPro"/>
</dbReference>
<keyword evidence="7" id="KW-0833">Ubl conjugation pathway</keyword>
<feature type="domain" description="SP-RING-type" evidence="12">
    <location>
        <begin position="257"/>
        <end position="340"/>
    </location>
</feature>
<dbReference type="OMA" id="CPATGCK"/>
<evidence type="ECO:0000256" key="1">
    <source>
        <dbReference type="ARBA" id="ARBA00004123"/>
    </source>
</evidence>
<dbReference type="SUPFAM" id="SSF57850">
    <property type="entry name" value="RING/U-box"/>
    <property type="match status" value="1"/>
</dbReference>
<dbReference type="AlphaFoldDB" id="A0A1C7M8R9"/>
<dbReference type="GO" id="GO:0000724">
    <property type="term" value="P:double-strand break repair via homologous recombination"/>
    <property type="evidence" value="ECO:0007669"/>
    <property type="project" value="InterPro"/>
</dbReference>
<dbReference type="Gene3D" id="3.30.40.10">
    <property type="entry name" value="Zinc/RING finger domain, C3HC4 (zinc finger)"/>
    <property type="match status" value="1"/>
</dbReference>
<dbReference type="GO" id="GO:0008270">
    <property type="term" value="F:zinc ion binding"/>
    <property type="evidence" value="ECO:0007669"/>
    <property type="project" value="UniProtKB-KW"/>
</dbReference>
<dbReference type="GO" id="GO:0016874">
    <property type="term" value="F:ligase activity"/>
    <property type="evidence" value="ECO:0007669"/>
    <property type="project" value="UniProtKB-KW"/>
</dbReference>
<dbReference type="CDD" id="cd16651">
    <property type="entry name" value="SPL-RING_NSE2"/>
    <property type="match status" value="1"/>
</dbReference>
<name>A0A1C7M8R9_GRIFR</name>
<comment type="subcellular location">
    <subcellularLocation>
        <location evidence="1">Nucleus</location>
    </subcellularLocation>
</comment>
<dbReference type="PANTHER" id="PTHR21330">
    <property type="entry name" value="E3 SUMO-PROTEIN LIGASE NSE2"/>
    <property type="match status" value="1"/>
</dbReference>
<reference evidence="13 14" key="1">
    <citation type="submission" date="2016-03" db="EMBL/GenBank/DDBJ databases">
        <title>Whole genome sequencing of Grifola frondosa 9006-11.</title>
        <authorList>
            <person name="Min B."/>
            <person name="Park H."/>
            <person name="Kim J.-G."/>
            <person name="Cho H."/>
            <person name="Oh Y.-L."/>
            <person name="Kong W.-S."/>
            <person name="Choi I.-G."/>
        </authorList>
    </citation>
    <scope>NUCLEOTIDE SEQUENCE [LARGE SCALE GENOMIC DNA]</scope>
    <source>
        <strain evidence="13 14">9006-11</strain>
    </source>
</reference>
<evidence type="ECO:0000259" key="12">
    <source>
        <dbReference type="PROSITE" id="PS51044"/>
    </source>
</evidence>
<keyword evidence="6 10" id="KW-0863">Zinc-finger</keyword>
<evidence type="ECO:0000256" key="10">
    <source>
        <dbReference type="PROSITE-ProRule" id="PRU00452"/>
    </source>
</evidence>
<evidence type="ECO:0000256" key="6">
    <source>
        <dbReference type="ARBA" id="ARBA00022771"/>
    </source>
</evidence>
<keyword evidence="13" id="KW-0436">Ligase</keyword>
<evidence type="ECO:0000256" key="2">
    <source>
        <dbReference type="ARBA" id="ARBA00004718"/>
    </source>
</evidence>
<comment type="similarity">
    <text evidence="3">Belongs to the NSE2 family.</text>
</comment>
<evidence type="ECO:0000256" key="11">
    <source>
        <dbReference type="SAM" id="MobiDB-lite"/>
    </source>
</evidence>
<feature type="compositionally biased region" description="Acidic residues" evidence="11">
    <location>
        <begin position="33"/>
        <end position="45"/>
    </location>
</feature>
<dbReference type="InterPro" id="IPR013083">
    <property type="entry name" value="Znf_RING/FYVE/PHD"/>
</dbReference>
<dbReference type="Pfam" id="PF11789">
    <property type="entry name" value="zf-Nse"/>
    <property type="match status" value="1"/>
</dbReference>
<organism evidence="13 14">
    <name type="scientific">Grifola frondosa</name>
    <name type="common">Maitake</name>
    <name type="synonym">Polyporus frondosus</name>
    <dbReference type="NCBI Taxonomy" id="5627"/>
    <lineage>
        <taxon>Eukaryota</taxon>
        <taxon>Fungi</taxon>
        <taxon>Dikarya</taxon>
        <taxon>Basidiomycota</taxon>
        <taxon>Agaricomycotina</taxon>
        <taxon>Agaricomycetes</taxon>
        <taxon>Polyporales</taxon>
        <taxon>Grifolaceae</taxon>
        <taxon>Grifola</taxon>
    </lineage>
</organism>
<feature type="compositionally biased region" description="Acidic residues" evidence="11">
    <location>
        <begin position="251"/>
        <end position="261"/>
    </location>
</feature>
<feature type="compositionally biased region" description="Basic residues" evidence="11">
    <location>
        <begin position="49"/>
        <end position="62"/>
    </location>
</feature>
<dbReference type="STRING" id="5627.A0A1C7M8R9"/>
<evidence type="ECO:0000313" key="14">
    <source>
        <dbReference type="Proteomes" id="UP000092993"/>
    </source>
</evidence>
<evidence type="ECO:0000256" key="3">
    <source>
        <dbReference type="ARBA" id="ARBA00008212"/>
    </source>
</evidence>
<keyword evidence="9" id="KW-0539">Nucleus</keyword>
<protein>
    <submittedName>
        <fullName evidence="13">E3 SUMO-protein ligase nse2</fullName>
    </submittedName>
</protein>
<dbReference type="GO" id="GO:0005634">
    <property type="term" value="C:nucleus"/>
    <property type="evidence" value="ECO:0007669"/>
    <property type="project" value="UniProtKB-SubCell"/>
</dbReference>
<keyword evidence="5" id="KW-0479">Metal-binding</keyword>
<keyword evidence="4" id="KW-0808">Transferase</keyword>
<dbReference type="InterPro" id="IPR004181">
    <property type="entry name" value="Znf_MIZ"/>
</dbReference>
<accession>A0A1C7M8R9</accession>
<dbReference type="UniPathway" id="UPA00886"/>
<feature type="region of interest" description="Disordered" evidence="11">
    <location>
        <begin position="333"/>
        <end position="356"/>
    </location>
</feature>
<evidence type="ECO:0000256" key="8">
    <source>
        <dbReference type="ARBA" id="ARBA00022833"/>
    </source>
</evidence>
<dbReference type="PANTHER" id="PTHR21330:SF1">
    <property type="entry name" value="E3 SUMO-PROTEIN LIGASE NSE2"/>
    <property type="match status" value="1"/>
</dbReference>